<name>A0A183DJJ6_9BILA</name>
<evidence type="ECO:0000313" key="2">
    <source>
        <dbReference type="EMBL" id="VDK66040.1"/>
    </source>
</evidence>
<accession>A0A183DJJ6</accession>
<protein>
    <submittedName>
        <fullName evidence="4">DUF3467 domain-containing protein</fullName>
    </submittedName>
</protein>
<reference evidence="2 3" key="2">
    <citation type="submission" date="2018-11" db="EMBL/GenBank/DDBJ databases">
        <authorList>
            <consortium name="Pathogen Informatics"/>
        </authorList>
    </citation>
    <scope>NUCLEOTIDE SEQUENCE [LARGE SCALE GENOMIC DNA]</scope>
</reference>
<organism evidence="4">
    <name type="scientific">Gongylonema pulchrum</name>
    <dbReference type="NCBI Taxonomy" id="637853"/>
    <lineage>
        <taxon>Eukaryota</taxon>
        <taxon>Metazoa</taxon>
        <taxon>Ecdysozoa</taxon>
        <taxon>Nematoda</taxon>
        <taxon>Chromadorea</taxon>
        <taxon>Rhabditida</taxon>
        <taxon>Spirurina</taxon>
        <taxon>Spiruromorpha</taxon>
        <taxon>Spiruroidea</taxon>
        <taxon>Gongylonematidae</taxon>
        <taxon>Gongylonema</taxon>
    </lineage>
</organism>
<evidence type="ECO:0000256" key="1">
    <source>
        <dbReference type="SAM" id="MobiDB-lite"/>
    </source>
</evidence>
<dbReference type="EMBL" id="UYRT01027193">
    <property type="protein sequence ID" value="VDK66040.1"/>
    <property type="molecule type" value="Genomic_DNA"/>
</dbReference>
<evidence type="ECO:0000313" key="4">
    <source>
        <dbReference type="WBParaSite" id="GPUH_0000889701-mRNA-1"/>
    </source>
</evidence>
<sequence>MKEEESKKVASGSARISFSPADDDLDRSFEHILNN</sequence>
<dbReference type="OrthoDB" id="5817566at2759"/>
<feature type="region of interest" description="Disordered" evidence="1">
    <location>
        <begin position="1"/>
        <end position="22"/>
    </location>
</feature>
<dbReference type="WBParaSite" id="GPUH_0000889701-mRNA-1">
    <property type="protein sequence ID" value="GPUH_0000889701-mRNA-1"/>
    <property type="gene ID" value="GPUH_0000889701"/>
</dbReference>
<dbReference type="AlphaFoldDB" id="A0A183DJJ6"/>
<dbReference type="Proteomes" id="UP000271098">
    <property type="component" value="Unassembled WGS sequence"/>
</dbReference>
<reference evidence="4" key="1">
    <citation type="submission" date="2016-06" db="UniProtKB">
        <authorList>
            <consortium name="WormBaseParasite"/>
        </authorList>
    </citation>
    <scope>IDENTIFICATION</scope>
</reference>
<evidence type="ECO:0000313" key="3">
    <source>
        <dbReference type="Proteomes" id="UP000271098"/>
    </source>
</evidence>
<gene>
    <name evidence="2" type="ORF">GPUH_LOCUS8887</name>
</gene>
<proteinExistence type="predicted"/>
<keyword evidence="3" id="KW-1185">Reference proteome</keyword>